<organism evidence="1">
    <name type="scientific">marine sediment metagenome</name>
    <dbReference type="NCBI Taxonomy" id="412755"/>
    <lineage>
        <taxon>unclassified sequences</taxon>
        <taxon>metagenomes</taxon>
        <taxon>ecological metagenomes</taxon>
    </lineage>
</organism>
<comment type="caution">
    <text evidence="1">The sequence shown here is derived from an EMBL/GenBank/DDBJ whole genome shotgun (WGS) entry which is preliminary data.</text>
</comment>
<gene>
    <name evidence="1" type="ORF">S01H1_10180</name>
</gene>
<reference evidence="1" key="1">
    <citation type="journal article" date="2014" name="Front. Microbiol.">
        <title>High frequency of phylogenetically diverse reductive dehalogenase-homologous genes in deep subseafloor sedimentary metagenomes.</title>
        <authorList>
            <person name="Kawai M."/>
            <person name="Futagami T."/>
            <person name="Toyoda A."/>
            <person name="Takaki Y."/>
            <person name="Nishi S."/>
            <person name="Hori S."/>
            <person name="Arai W."/>
            <person name="Tsubouchi T."/>
            <person name="Morono Y."/>
            <person name="Uchiyama I."/>
            <person name="Ito T."/>
            <person name="Fujiyama A."/>
            <person name="Inagaki F."/>
            <person name="Takami H."/>
        </authorList>
    </citation>
    <scope>NUCLEOTIDE SEQUENCE</scope>
    <source>
        <strain evidence="1">Expedition CK06-06</strain>
    </source>
</reference>
<sequence>MTVWKFTPGTYGKYWDFCLENNLIAMGWSNVGHLSWFNSKKELKRKCDDAKYNTGTPRTSEVQLWDFKNIQEKDLIVSYALKTIHGIGIVTGGYFYEGSKEKAIDPKRPRKYAHRYNVCWLAVPNYDISNDEKLLINKKGALTYTGTIHRLTDSYTIEKIKQLLLNELF</sequence>
<accession>X0RLN0</accession>
<proteinExistence type="predicted"/>
<evidence type="ECO:0000313" key="1">
    <source>
        <dbReference type="EMBL" id="GAF69698.1"/>
    </source>
</evidence>
<dbReference type="EMBL" id="BARS01005200">
    <property type="protein sequence ID" value="GAF69698.1"/>
    <property type="molecule type" value="Genomic_DNA"/>
</dbReference>
<protein>
    <submittedName>
        <fullName evidence="1">Uncharacterized protein</fullName>
    </submittedName>
</protein>
<name>X0RLN0_9ZZZZ</name>
<dbReference type="AlphaFoldDB" id="X0RLN0"/>